<name>A0A0L8AL12_9BACT</name>
<feature type="chain" id="PRO_5005580384" description="DUF4252 domain-containing protein" evidence="1">
    <location>
        <begin position="20"/>
        <end position="171"/>
    </location>
</feature>
<accession>A0A0L8AL12</accession>
<protein>
    <recommendedName>
        <fullName evidence="4">DUF4252 domain-containing protein</fullName>
    </recommendedName>
</protein>
<keyword evidence="3" id="KW-1185">Reference proteome</keyword>
<sequence length="171" mass="19186">MKKLVMIMVMAVMAFGVQAQNDAISKYFAKYEKDTEKFSAVSFSGKMFAMINSIQVEDDEDRALVESLGKIKGVKVLFAQKNVDGAAMYKEVMGAIKGKDFEELMSVRDEDKDIKFYIKEKGNKIDELFMVMGGTNEFGMISIVGDGIDINQLYRLSKNLGMDEFKHLGGK</sequence>
<evidence type="ECO:0008006" key="4">
    <source>
        <dbReference type="Google" id="ProtNLM"/>
    </source>
</evidence>
<feature type="signal peptide" evidence="1">
    <location>
        <begin position="1"/>
        <end position="19"/>
    </location>
</feature>
<dbReference type="InterPro" id="IPR025348">
    <property type="entry name" value="DUF4252"/>
</dbReference>
<gene>
    <name evidence="2" type="ORF">OB69_07365</name>
</gene>
<comment type="caution">
    <text evidence="2">The sequence shown here is derived from an EMBL/GenBank/DDBJ whole genome shotgun (WGS) entry which is preliminary data.</text>
</comment>
<keyword evidence="1" id="KW-0732">Signal</keyword>
<dbReference type="AlphaFoldDB" id="A0A0L8AL12"/>
<evidence type="ECO:0000313" key="3">
    <source>
        <dbReference type="Proteomes" id="UP000036908"/>
    </source>
</evidence>
<evidence type="ECO:0000256" key="1">
    <source>
        <dbReference type="SAM" id="SignalP"/>
    </source>
</evidence>
<dbReference type="OrthoDB" id="1118838at2"/>
<organism evidence="2 3">
    <name type="scientific">Roseivirga seohaensis subsp. aquiponti</name>
    <dbReference type="NCBI Taxonomy" id="1566026"/>
    <lineage>
        <taxon>Bacteria</taxon>
        <taxon>Pseudomonadati</taxon>
        <taxon>Bacteroidota</taxon>
        <taxon>Cytophagia</taxon>
        <taxon>Cytophagales</taxon>
        <taxon>Roseivirgaceae</taxon>
        <taxon>Roseivirga</taxon>
    </lineage>
</organism>
<dbReference type="PATRIC" id="fig|1566026.4.peg.3304"/>
<reference evidence="3" key="1">
    <citation type="submission" date="2014-11" db="EMBL/GenBank/DDBJ databases">
        <title>Genome sequencing of Roseivirga sp. D-25.</title>
        <authorList>
            <person name="Selvaratnam C."/>
            <person name="Thevarajoo S."/>
            <person name="Goh K.M."/>
            <person name="Eee R."/>
            <person name="Chan K.-G."/>
            <person name="Chong C.S."/>
        </authorList>
    </citation>
    <scope>NUCLEOTIDE SEQUENCE [LARGE SCALE GENOMIC DNA]</scope>
    <source>
        <strain evidence="3">D-25</strain>
    </source>
</reference>
<dbReference type="Proteomes" id="UP000036908">
    <property type="component" value="Unassembled WGS sequence"/>
</dbReference>
<evidence type="ECO:0000313" key="2">
    <source>
        <dbReference type="EMBL" id="KOF03138.1"/>
    </source>
</evidence>
<dbReference type="EMBL" id="JSVA01000008">
    <property type="protein sequence ID" value="KOF03138.1"/>
    <property type="molecule type" value="Genomic_DNA"/>
</dbReference>
<proteinExistence type="predicted"/>
<dbReference type="Pfam" id="PF14060">
    <property type="entry name" value="DUF4252"/>
    <property type="match status" value="1"/>
</dbReference>
<dbReference type="RefSeq" id="WP_053223064.1">
    <property type="nucleotide sequence ID" value="NZ_JSVA01000008.1"/>
</dbReference>